<name>A0A9W7AM43_9STRA</name>
<evidence type="ECO:0000256" key="1">
    <source>
        <dbReference type="SAM" id="SignalP"/>
    </source>
</evidence>
<dbReference type="InterPro" id="IPR046341">
    <property type="entry name" value="SET_dom_sf"/>
</dbReference>
<dbReference type="PANTHER" id="PTHR13271">
    <property type="entry name" value="UNCHARACTERIZED PUTATIVE METHYLTRANSFERASE"/>
    <property type="match status" value="1"/>
</dbReference>
<evidence type="ECO:0000259" key="2">
    <source>
        <dbReference type="PROSITE" id="PS50280"/>
    </source>
</evidence>
<dbReference type="PROSITE" id="PS50280">
    <property type="entry name" value="SET"/>
    <property type="match status" value="1"/>
</dbReference>
<feature type="signal peptide" evidence="1">
    <location>
        <begin position="1"/>
        <end position="17"/>
    </location>
</feature>
<dbReference type="CDD" id="cd10527">
    <property type="entry name" value="SET_LSMT"/>
    <property type="match status" value="1"/>
</dbReference>
<keyword evidence="4" id="KW-1185">Reference proteome</keyword>
<dbReference type="EMBL" id="BRXW01000665">
    <property type="protein sequence ID" value="GMH73066.1"/>
    <property type="molecule type" value="Genomic_DNA"/>
</dbReference>
<accession>A0A9W7AM43</accession>
<dbReference type="Proteomes" id="UP001165122">
    <property type="component" value="Unassembled WGS sequence"/>
</dbReference>
<dbReference type="Gene3D" id="3.90.1410.10">
    <property type="entry name" value="set domain protein methyltransferase, domain 1"/>
    <property type="match status" value="1"/>
</dbReference>
<protein>
    <recommendedName>
        <fullName evidence="2">SET domain-containing protein</fullName>
    </recommendedName>
</protein>
<comment type="caution">
    <text evidence="3">The sequence shown here is derived from an EMBL/GenBank/DDBJ whole genome shotgun (WGS) entry which is preliminary data.</text>
</comment>
<dbReference type="GO" id="GO:0016279">
    <property type="term" value="F:protein-lysine N-methyltransferase activity"/>
    <property type="evidence" value="ECO:0007669"/>
    <property type="project" value="TreeGrafter"/>
</dbReference>
<evidence type="ECO:0000313" key="4">
    <source>
        <dbReference type="Proteomes" id="UP001165122"/>
    </source>
</evidence>
<gene>
    <name evidence="3" type="ORF">TrLO_g12044</name>
</gene>
<evidence type="ECO:0000313" key="3">
    <source>
        <dbReference type="EMBL" id="GMH73066.1"/>
    </source>
</evidence>
<reference evidence="4" key="1">
    <citation type="journal article" date="2023" name="Commun. Biol.">
        <title>Genome analysis of Parmales, the sister group of diatoms, reveals the evolutionary specialization of diatoms from phago-mixotrophs to photoautotrophs.</title>
        <authorList>
            <person name="Ban H."/>
            <person name="Sato S."/>
            <person name="Yoshikawa S."/>
            <person name="Yamada K."/>
            <person name="Nakamura Y."/>
            <person name="Ichinomiya M."/>
            <person name="Sato N."/>
            <person name="Blanc-Mathieu R."/>
            <person name="Endo H."/>
            <person name="Kuwata A."/>
            <person name="Ogata H."/>
        </authorList>
    </citation>
    <scope>NUCLEOTIDE SEQUENCE [LARGE SCALE GENOMIC DNA]</scope>
    <source>
        <strain evidence="4">NIES 3700</strain>
    </source>
</reference>
<proteinExistence type="predicted"/>
<dbReference type="InterPro" id="IPR001214">
    <property type="entry name" value="SET_dom"/>
</dbReference>
<organism evidence="3 4">
    <name type="scientific">Triparma laevis f. longispina</name>
    <dbReference type="NCBI Taxonomy" id="1714387"/>
    <lineage>
        <taxon>Eukaryota</taxon>
        <taxon>Sar</taxon>
        <taxon>Stramenopiles</taxon>
        <taxon>Ochrophyta</taxon>
        <taxon>Bolidophyceae</taxon>
        <taxon>Parmales</taxon>
        <taxon>Triparmaceae</taxon>
        <taxon>Triparma</taxon>
    </lineage>
</organism>
<dbReference type="AlphaFoldDB" id="A0A9W7AM43"/>
<feature type="domain" description="SET" evidence="2">
    <location>
        <begin position="37"/>
        <end position="256"/>
    </location>
</feature>
<dbReference type="PANTHER" id="PTHR13271:SF137">
    <property type="entry name" value="SET DOMAIN-CONTAINING PROTEIN"/>
    <property type="match status" value="1"/>
</dbReference>
<dbReference type="InterPro" id="IPR050600">
    <property type="entry name" value="SETD3_SETD6_MTase"/>
</dbReference>
<dbReference type="Pfam" id="PF00856">
    <property type="entry name" value="SET"/>
    <property type="match status" value="1"/>
</dbReference>
<sequence length="380" mass="42920">MRSIFLLLLLLLPFTFSLNLPTLQTSLKTSHSLTLSPSITISTSTGLCLKSLTPLSPSTLILTLPSSSSISTCTPINIFDVPKLKTFKEWNILTWQERLSFKLSNLPDSEYKLSLPSTFQKWIPPKSYPLSAKTDDEKWMKLVNSRTFSSSPLPIFNPIPPLTLTGLSVLSYFLGVTTINQIADASGLILCYIIFQDFILPKFGDKKVHKILPGIDYINHSNEPNSEVKLNYFTGNHEVVTMKEIGKGEEITISYGKKSNDQLLEYYNFYISNNEYDTYSLRGIGDWDSFEGNFEGVIMGRWIVARSGVEERLIQTLRKVFDSSSNPAVCGEFEDEVKNVLRGVLKKEIKVLEGEDWGDAFMEGFKREKIGVLKDALKKY</sequence>
<keyword evidence="1" id="KW-0732">Signal</keyword>
<dbReference type="OrthoDB" id="341421at2759"/>
<feature type="chain" id="PRO_5040943235" description="SET domain-containing protein" evidence="1">
    <location>
        <begin position="18"/>
        <end position="380"/>
    </location>
</feature>
<dbReference type="SUPFAM" id="SSF82199">
    <property type="entry name" value="SET domain"/>
    <property type="match status" value="1"/>
</dbReference>